<dbReference type="SMART" id="SM00448">
    <property type="entry name" value="REC"/>
    <property type="match status" value="1"/>
</dbReference>
<name>A0A4R8W615_9MICO</name>
<dbReference type="SUPFAM" id="SSF52172">
    <property type="entry name" value="CheY-like"/>
    <property type="match status" value="1"/>
</dbReference>
<dbReference type="InterPro" id="IPR001789">
    <property type="entry name" value="Sig_transdc_resp-reg_receiver"/>
</dbReference>
<dbReference type="CDD" id="cd17574">
    <property type="entry name" value="REC_OmpR"/>
    <property type="match status" value="1"/>
</dbReference>
<evidence type="ECO:0000256" key="8">
    <source>
        <dbReference type="SAM" id="MobiDB-lite"/>
    </source>
</evidence>
<evidence type="ECO:0000259" key="10">
    <source>
        <dbReference type="PROSITE" id="PS51755"/>
    </source>
</evidence>
<keyword evidence="4 7" id="KW-0238">DNA-binding</keyword>
<dbReference type="Pfam" id="PF00072">
    <property type="entry name" value="Response_reg"/>
    <property type="match status" value="1"/>
</dbReference>
<evidence type="ECO:0000256" key="5">
    <source>
        <dbReference type="ARBA" id="ARBA00023163"/>
    </source>
</evidence>
<dbReference type="AlphaFoldDB" id="A0A4R8W615"/>
<evidence type="ECO:0000313" key="12">
    <source>
        <dbReference type="Proteomes" id="UP000297643"/>
    </source>
</evidence>
<feature type="modified residue" description="4-aspartylphosphate" evidence="6">
    <location>
        <position position="97"/>
    </location>
</feature>
<dbReference type="GO" id="GO:0000156">
    <property type="term" value="F:phosphorelay response regulator activity"/>
    <property type="evidence" value="ECO:0007669"/>
    <property type="project" value="TreeGrafter"/>
</dbReference>
<dbReference type="PANTHER" id="PTHR48111:SF4">
    <property type="entry name" value="DNA-BINDING DUAL TRANSCRIPTIONAL REGULATOR OMPR"/>
    <property type="match status" value="1"/>
</dbReference>
<keyword evidence="5" id="KW-0804">Transcription</keyword>
<dbReference type="FunFam" id="3.40.50.2300:FF:000001">
    <property type="entry name" value="DNA-binding response regulator PhoB"/>
    <property type="match status" value="1"/>
</dbReference>
<accession>A0A4R8W615</accession>
<dbReference type="SUPFAM" id="SSF46894">
    <property type="entry name" value="C-terminal effector domain of the bipartite response regulators"/>
    <property type="match status" value="1"/>
</dbReference>
<dbReference type="GO" id="GO:0000976">
    <property type="term" value="F:transcription cis-regulatory region binding"/>
    <property type="evidence" value="ECO:0007669"/>
    <property type="project" value="TreeGrafter"/>
</dbReference>
<feature type="domain" description="OmpR/PhoB-type" evidence="10">
    <location>
        <begin position="171"/>
        <end position="269"/>
    </location>
</feature>
<dbReference type="GO" id="GO:0006355">
    <property type="term" value="P:regulation of DNA-templated transcription"/>
    <property type="evidence" value="ECO:0007669"/>
    <property type="project" value="InterPro"/>
</dbReference>
<feature type="compositionally biased region" description="Basic and acidic residues" evidence="8">
    <location>
        <begin position="11"/>
        <end position="23"/>
    </location>
</feature>
<keyword evidence="3" id="KW-0805">Transcription regulation</keyword>
<evidence type="ECO:0000256" key="2">
    <source>
        <dbReference type="ARBA" id="ARBA00023012"/>
    </source>
</evidence>
<evidence type="ECO:0000256" key="4">
    <source>
        <dbReference type="ARBA" id="ARBA00023125"/>
    </source>
</evidence>
<dbReference type="GO" id="GO:0032993">
    <property type="term" value="C:protein-DNA complex"/>
    <property type="evidence" value="ECO:0007669"/>
    <property type="project" value="TreeGrafter"/>
</dbReference>
<dbReference type="PROSITE" id="PS51755">
    <property type="entry name" value="OMPR_PHOB"/>
    <property type="match status" value="1"/>
</dbReference>
<sequence>MVRHYGGGKAETPREDYRLRNDRAGPGSGAARLYPEIVTTSAVRQDRRVLVIDDDPTVSEIVSRYLRAAGFIVDEAPDGPDGLRKAEELRPDLVVLDRMLPLLDGIEVCRRIRATWSIPVIMLTALNQEEDRIDGLEAGADDYLAKPFSPRELVLRVHSVLRRNVAGFVPEGLVSVGDFTLDSSAHEVRLNGEPLVLTAREFDLLAYLIGRPHKVLSREDLLRSVWGWEFGDLSTVTVHVRRLREKIEADSAHPRLLNTVWGVGYRFDPVLLGRPEAAPEERRD</sequence>
<dbReference type="Pfam" id="PF00486">
    <property type="entry name" value="Trans_reg_C"/>
    <property type="match status" value="1"/>
</dbReference>
<protein>
    <submittedName>
        <fullName evidence="11">Response regulator transcription factor</fullName>
    </submittedName>
</protein>
<dbReference type="InterPro" id="IPR001867">
    <property type="entry name" value="OmpR/PhoB-type_DNA-bd"/>
</dbReference>
<dbReference type="SMART" id="SM00862">
    <property type="entry name" value="Trans_reg_C"/>
    <property type="match status" value="1"/>
</dbReference>
<keyword evidence="1 6" id="KW-0597">Phosphoprotein</keyword>
<evidence type="ECO:0000259" key="9">
    <source>
        <dbReference type="PROSITE" id="PS50110"/>
    </source>
</evidence>
<comment type="caution">
    <text evidence="11">The sequence shown here is derived from an EMBL/GenBank/DDBJ whole genome shotgun (WGS) entry which is preliminary data.</text>
</comment>
<organism evidence="11 12">
    <name type="scientific">Cryobacterium mannosilyticum</name>
    <dbReference type="NCBI Taxonomy" id="1259190"/>
    <lineage>
        <taxon>Bacteria</taxon>
        <taxon>Bacillati</taxon>
        <taxon>Actinomycetota</taxon>
        <taxon>Actinomycetes</taxon>
        <taxon>Micrococcales</taxon>
        <taxon>Microbacteriaceae</taxon>
        <taxon>Cryobacterium</taxon>
    </lineage>
</organism>
<dbReference type="GO" id="GO:0005829">
    <property type="term" value="C:cytosol"/>
    <property type="evidence" value="ECO:0007669"/>
    <property type="project" value="TreeGrafter"/>
</dbReference>
<dbReference type="Proteomes" id="UP000297643">
    <property type="component" value="Unassembled WGS sequence"/>
</dbReference>
<keyword evidence="2" id="KW-0902">Two-component regulatory system</keyword>
<dbReference type="Gene3D" id="1.10.10.10">
    <property type="entry name" value="Winged helix-like DNA-binding domain superfamily/Winged helix DNA-binding domain"/>
    <property type="match status" value="1"/>
</dbReference>
<dbReference type="FunFam" id="1.10.10.10:FF:000018">
    <property type="entry name" value="DNA-binding response regulator ResD"/>
    <property type="match status" value="1"/>
</dbReference>
<keyword evidence="12" id="KW-1185">Reference proteome</keyword>
<feature type="domain" description="Response regulatory" evidence="9">
    <location>
        <begin position="48"/>
        <end position="161"/>
    </location>
</feature>
<dbReference type="Gene3D" id="6.10.250.690">
    <property type="match status" value="1"/>
</dbReference>
<dbReference type="Gene3D" id="3.40.50.2300">
    <property type="match status" value="1"/>
</dbReference>
<dbReference type="PANTHER" id="PTHR48111">
    <property type="entry name" value="REGULATOR OF RPOS"/>
    <property type="match status" value="1"/>
</dbReference>
<reference evidence="11 12" key="1">
    <citation type="submission" date="2019-03" db="EMBL/GenBank/DDBJ databases">
        <title>Genomics of glacier-inhabiting Cryobacterium strains.</title>
        <authorList>
            <person name="Liu Q."/>
            <person name="Xin Y.-H."/>
        </authorList>
    </citation>
    <scope>NUCLEOTIDE SEQUENCE [LARGE SCALE GENOMIC DNA]</scope>
    <source>
        <strain evidence="11 12">RHLT2-21</strain>
    </source>
</reference>
<feature type="DNA-binding region" description="OmpR/PhoB-type" evidence="7">
    <location>
        <begin position="171"/>
        <end position="269"/>
    </location>
</feature>
<dbReference type="InterPro" id="IPR036388">
    <property type="entry name" value="WH-like_DNA-bd_sf"/>
</dbReference>
<dbReference type="PROSITE" id="PS50110">
    <property type="entry name" value="RESPONSE_REGULATORY"/>
    <property type="match status" value="1"/>
</dbReference>
<evidence type="ECO:0000256" key="1">
    <source>
        <dbReference type="ARBA" id="ARBA00022553"/>
    </source>
</evidence>
<feature type="region of interest" description="Disordered" evidence="8">
    <location>
        <begin position="1"/>
        <end position="30"/>
    </location>
</feature>
<gene>
    <name evidence="11" type="ORF">E3O32_13995</name>
</gene>
<dbReference type="InterPro" id="IPR039420">
    <property type="entry name" value="WalR-like"/>
</dbReference>
<evidence type="ECO:0000256" key="3">
    <source>
        <dbReference type="ARBA" id="ARBA00023015"/>
    </source>
</evidence>
<dbReference type="InterPro" id="IPR011006">
    <property type="entry name" value="CheY-like_superfamily"/>
</dbReference>
<dbReference type="EMBL" id="SOFM01000043">
    <property type="protein sequence ID" value="TFC01268.1"/>
    <property type="molecule type" value="Genomic_DNA"/>
</dbReference>
<evidence type="ECO:0000313" key="11">
    <source>
        <dbReference type="EMBL" id="TFC01268.1"/>
    </source>
</evidence>
<dbReference type="InterPro" id="IPR016032">
    <property type="entry name" value="Sig_transdc_resp-reg_C-effctor"/>
</dbReference>
<proteinExistence type="predicted"/>
<evidence type="ECO:0000256" key="6">
    <source>
        <dbReference type="PROSITE-ProRule" id="PRU00169"/>
    </source>
</evidence>
<dbReference type="CDD" id="cd00383">
    <property type="entry name" value="trans_reg_C"/>
    <property type="match status" value="1"/>
</dbReference>
<evidence type="ECO:0000256" key="7">
    <source>
        <dbReference type="PROSITE-ProRule" id="PRU01091"/>
    </source>
</evidence>